<dbReference type="Gene3D" id="1.10.10.10">
    <property type="entry name" value="Winged helix-like DNA-binding domain superfamily/Winged helix DNA-binding domain"/>
    <property type="match status" value="1"/>
</dbReference>
<dbReference type="OrthoDB" id="2272012at2759"/>
<evidence type="ECO:0000256" key="1">
    <source>
        <dbReference type="SAM" id="MobiDB-lite"/>
    </source>
</evidence>
<keyword evidence="4" id="KW-1185">Reference proteome</keyword>
<dbReference type="InterPro" id="IPR052233">
    <property type="entry name" value="Rho-type_GEFs"/>
</dbReference>
<dbReference type="InterPro" id="IPR035899">
    <property type="entry name" value="DBL_dom_sf"/>
</dbReference>
<dbReference type="SMART" id="SM00049">
    <property type="entry name" value="DEP"/>
    <property type="match status" value="1"/>
</dbReference>
<feature type="domain" description="DEP" evidence="2">
    <location>
        <begin position="143"/>
        <end position="219"/>
    </location>
</feature>
<dbReference type="Pfam" id="PF00610">
    <property type="entry name" value="DEP"/>
    <property type="match status" value="1"/>
</dbReference>
<dbReference type="AlphaFoldDB" id="A0A068S3M1"/>
<proteinExistence type="predicted"/>
<sequence length="384" mass="43850">MTLSHTTSVSPRRSNNFLHADRPSLDELRRSSSKWLNGGSSNSSNLFRLGSSLARRATSMTPAPSRSTPHPRASLQETRTKIRAKPSFDGRSRIRQENGNTGTDIYDSAHVVAQQEDRDPSSGMQSTLTVLYCAYLSVVAREFRRRIILVDRVKNGIEYKNVFDGREAIDTLADIIGNTQRRDIALRLGRALGAQRFFHDVNYESRLVDTFTEIYQFYDDNDYFGTSSSDSSVIVSTTGTEDSIEATTPEYDSSMEQQQHQQQQPSTLPNGVFTDLTYCYVPTCVGKKPCYSHTCPKRERLHKRPDSIDARLARSTTHAYLRQQEQQLWSNTAPPYIAATVSSSERKRQETIFELVYTEENFVKDLEYIHDLSWFRLYRCGYSH</sequence>
<reference evidence="3" key="1">
    <citation type="submission" date="2013-08" db="EMBL/GenBank/DDBJ databases">
        <title>Gene expansion shapes genome architecture in the human pathogen Lichtheimia corymbifera: an evolutionary genomics analysis in the ancient terrestrial Mucorales (Mucoromycotina).</title>
        <authorList>
            <person name="Schwartze V.U."/>
            <person name="Winter S."/>
            <person name="Shelest E."/>
            <person name="Marcet-Houben M."/>
            <person name="Horn F."/>
            <person name="Wehner S."/>
            <person name="Hoffmann K."/>
            <person name="Riege K."/>
            <person name="Sammeth M."/>
            <person name="Nowrousian M."/>
            <person name="Valiante V."/>
            <person name="Linde J."/>
            <person name="Jacobsen I.D."/>
            <person name="Marz M."/>
            <person name="Brakhage A.A."/>
            <person name="Gabaldon T."/>
            <person name="Bocker S."/>
            <person name="Voigt K."/>
        </authorList>
    </citation>
    <scope>NUCLEOTIDE SEQUENCE [LARGE SCALE GENOMIC DNA]</scope>
    <source>
        <strain evidence="3">FSU 9682</strain>
    </source>
</reference>
<comment type="caution">
    <text evidence="3">The sequence shown here is derived from an EMBL/GenBank/DDBJ whole genome shotgun (WGS) entry which is preliminary data.</text>
</comment>
<name>A0A068S3M1_9FUNG</name>
<dbReference type="GO" id="GO:0035556">
    <property type="term" value="P:intracellular signal transduction"/>
    <property type="evidence" value="ECO:0007669"/>
    <property type="project" value="InterPro"/>
</dbReference>
<dbReference type="EMBL" id="CBTN010000037">
    <property type="protein sequence ID" value="CDH56452.1"/>
    <property type="molecule type" value="Genomic_DNA"/>
</dbReference>
<accession>A0A068S3M1</accession>
<dbReference type="InterPro" id="IPR000591">
    <property type="entry name" value="DEP_dom"/>
</dbReference>
<evidence type="ECO:0000259" key="2">
    <source>
        <dbReference type="SMART" id="SM00049"/>
    </source>
</evidence>
<dbReference type="SUPFAM" id="SSF46785">
    <property type="entry name" value="Winged helix' DNA-binding domain"/>
    <property type="match status" value="1"/>
</dbReference>
<feature type="compositionally biased region" description="Polar residues" evidence="1">
    <location>
        <begin position="58"/>
        <end position="68"/>
    </location>
</feature>
<dbReference type="InterPro" id="IPR036390">
    <property type="entry name" value="WH_DNA-bd_sf"/>
</dbReference>
<feature type="region of interest" description="Disordered" evidence="1">
    <location>
        <begin position="57"/>
        <end position="103"/>
    </location>
</feature>
<gene>
    <name evidence="3" type="ORF">LCOR_07499.1</name>
</gene>
<evidence type="ECO:0000313" key="3">
    <source>
        <dbReference type="EMBL" id="CDH56452.1"/>
    </source>
</evidence>
<feature type="compositionally biased region" description="Polar residues" evidence="1">
    <location>
        <begin position="1"/>
        <end position="17"/>
    </location>
</feature>
<evidence type="ECO:0000313" key="4">
    <source>
        <dbReference type="Proteomes" id="UP000027586"/>
    </source>
</evidence>
<organism evidence="3 4">
    <name type="scientific">Lichtheimia corymbifera JMRC:FSU:9682</name>
    <dbReference type="NCBI Taxonomy" id="1263082"/>
    <lineage>
        <taxon>Eukaryota</taxon>
        <taxon>Fungi</taxon>
        <taxon>Fungi incertae sedis</taxon>
        <taxon>Mucoromycota</taxon>
        <taxon>Mucoromycotina</taxon>
        <taxon>Mucoromycetes</taxon>
        <taxon>Mucorales</taxon>
        <taxon>Lichtheimiaceae</taxon>
        <taxon>Lichtheimia</taxon>
    </lineage>
</organism>
<dbReference type="InterPro" id="IPR036388">
    <property type="entry name" value="WH-like_DNA-bd_sf"/>
</dbReference>
<dbReference type="PANTHER" id="PTHR46572">
    <property type="entry name" value="RHO1 GDP-GTP EXCHANGE PROTEIN 1-RELATED"/>
    <property type="match status" value="1"/>
</dbReference>
<dbReference type="PANTHER" id="PTHR46572:SF2">
    <property type="entry name" value="RHO1 GDP-GTP EXCHANGE PROTEIN 1-RELATED"/>
    <property type="match status" value="1"/>
</dbReference>
<dbReference type="Proteomes" id="UP000027586">
    <property type="component" value="Unassembled WGS sequence"/>
</dbReference>
<dbReference type="Gene3D" id="1.20.900.10">
    <property type="entry name" value="Dbl homology (DH) domain"/>
    <property type="match status" value="1"/>
</dbReference>
<feature type="compositionally biased region" description="Basic and acidic residues" evidence="1">
    <location>
        <begin position="86"/>
        <end position="96"/>
    </location>
</feature>
<protein>
    <submittedName>
        <fullName evidence="3">Rho guanyl nucleotide exchange factor</fullName>
    </submittedName>
</protein>
<dbReference type="SUPFAM" id="SSF48065">
    <property type="entry name" value="DBL homology domain (DH-domain)"/>
    <property type="match status" value="1"/>
</dbReference>
<feature type="region of interest" description="Disordered" evidence="1">
    <location>
        <begin position="1"/>
        <end position="21"/>
    </location>
</feature>
<dbReference type="VEuPathDB" id="FungiDB:LCOR_07499.1"/>